<proteinExistence type="predicted"/>
<organism evidence="1 2">
    <name type="scientific">Streptomyces citrinus</name>
    <dbReference type="NCBI Taxonomy" id="3118173"/>
    <lineage>
        <taxon>Bacteria</taxon>
        <taxon>Bacillati</taxon>
        <taxon>Actinomycetota</taxon>
        <taxon>Actinomycetes</taxon>
        <taxon>Kitasatosporales</taxon>
        <taxon>Streptomycetaceae</taxon>
        <taxon>Streptomyces</taxon>
    </lineage>
</organism>
<evidence type="ECO:0000313" key="1">
    <source>
        <dbReference type="EMBL" id="WWQ67440.1"/>
    </source>
</evidence>
<keyword evidence="2" id="KW-1185">Reference proteome</keyword>
<gene>
    <name evidence="1" type="ORF">V2W30_31645</name>
</gene>
<protein>
    <submittedName>
        <fullName evidence="1">Ferredoxin reductase</fullName>
    </submittedName>
</protein>
<evidence type="ECO:0000313" key="2">
    <source>
        <dbReference type="Proteomes" id="UP001432251"/>
    </source>
</evidence>
<accession>A0ACD5AK79</accession>
<dbReference type="Proteomes" id="UP001432251">
    <property type="component" value="Chromosome"/>
</dbReference>
<reference evidence="1" key="1">
    <citation type="journal article" date="2025" name="Int. J. Syst. Evol. Microbiol.">
        <title>Streptomyces citrinus sp. nov., with yellow diffusible pigment.</title>
        <authorList>
            <person name="He Y."/>
            <person name="Yang E."/>
            <person name="Xu J."/>
            <person name="Sun Y."/>
            <person name="Sun L."/>
        </authorList>
    </citation>
    <scope>NUCLEOTIDE SEQUENCE</scope>
    <source>
        <strain evidence="1">Q6</strain>
    </source>
</reference>
<name>A0ACD5AK79_9ACTN</name>
<sequence>MTTPVVHRDAPKGGWRRARLTAREDQTATGRTLRFHVPGWPGHRPGQHLDVRLTADDGYQAVRSYSLAAPADGDTVELGVQSAPDGEVSPYLNDVLPLDAEVEVKGPLGGWFVWTPQDRGPLLLVAGGCGIVPLMAMLRARRAAGPDGDPCALLCSVRGPDNLWYAKELADPVGGEDIRVLYTRRAPAGAGRPAHRITPDDLNGLPASPDTRCYVCGPTGFVERAADLLQSLGHPPDTIRTERFG</sequence>
<dbReference type="EMBL" id="CP146022">
    <property type="protein sequence ID" value="WWQ67440.1"/>
    <property type="molecule type" value="Genomic_DNA"/>
</dbReference>